<proteinExistence type="predicted"/>
<keyword evidence="4" id="KW-1185">Reference proteome</keyword>
<dbReference type="PANTHER" id="PTHR46585">
    <property type="entry name" value="INTEGRASE CORE DOMAIN CONTAINING PROTEIN"/>
    <property type="match status" value="1"/>
</dbReference>
<sequence length="346" mass="38960">MIPYARVNRDFICMLTLVCAYSKYACAIPVRNKSALNIKDNSLLKTVFKNEKTLDKLKLNVHVGDFVRISRVKVAFEKGCVPRWSNEVLKFVRISHYDPRLYYIEDMDSQPIRGGLYSHEIEVKKIRALELSPAEFCCDKLSHPDCSSLQRECGLAQLSFARGVSGLARNTDVPDFCIHTVCAGKEAFFVLDKCVRCATRPQLHRTKPTCPGTLFCQEWPVPFSGGEHVHACAIEMFYYLVLSKGLFWPHWTCTPAPPTRRRRKQHGGSGHTRAPWQAMNERTNYAANKMVDTPVPLTGEEGTKYGVEHIPAPPGGAIEEPNMAADTPKLPGGAATELHRRRGRRM</sequence>
<accession>A0ABQ9HSQ2</accession>
<reference evidence="3 4" key="1">
    <citation type="submission" date="2023-02" db="EMBL/GenBank/DDBJ databases">
        <title>LHISI_Scaffold_Assembly.</title>
        <authorList>
            <person name="Stuart O.P."/>
            <person name="Cleave R."/>
            <person name="Magrath M.J.L."/>
            <person name="Mikheyev A.S."/>
        </authorList>
    </citation>
    <scope>NUCLEOTIDE SEQUENCE [LARGE SCALE GENOMIC DNA]</scope>
    <source>
        <strain evidence="3">Daus_M_001</strain>
        <tissue evidence="3">Leg muscle</tissue>
    </source>
</reference>
<comment type="caution">
    <text evidence="3">The sequence shown here is derived from an EMBL/GenBank/DDBJ whole genome shotgun (WGS) entry which is preliminary data.</text>
</comment>
<evidence type="ECO:0000313" key="4">
    <source>
        <dbReference type="Proteomes" id="UP001159363"/>
    </source>
</evidence>
<organism evidence="3 4">
    <name type="scientific">Dryococelus australis</name>
    <dbReference type="NCBI Taxonomy" id="614101"/>
    <lineage>
        <taxon>Eukaryota</taxon>
        <taxon>Metazoa</taxon>
        <taxon>Ecdysozoa</taxon>
        <taxon>Arthropoda</taxon>
        <taxon>Hexapoda</taxon>
        <taxon>Insecta</taxon>
        <taxon>Pterygota</taxon>
        <taxon>Neoptera</taxon>
        <taxon>Polyneoptera</taxon>
        <taxon>Phasmatodea</taxon>
        <taxon>Verophasmatodea</taxon>
        <taxon>Anareolatae</taxon>
        <taxon>Phasmatidae</taxon>
        <taxon>Eurycanthinae</taxon>
        <taxon>Dryococelus</taxon>
    </lineage>
</organism>
<feature type="region of interest" description="Disordered" evidence="1">
    <location>
        <begin position="257"/>
        <end position="278"/>
    </location>
</feature>
<name>A0ABQ9HSQ2_9NEOP</name>
<feature type="region of interest" description="Disordered" evidence="1">
    <location>
        <begin position="314"/>
        <end position="346"/>
    </location>
</feature>
<keyword evidence="2" id="KW-0732">Signal</keyword>
<gene>
    <name evidence="3" type="ORF">PR048_013339</name>
</gene>
<evidence type="ECO:0000313" key="3">
    <source>
        <dbReference type="EMBL" id="KAJ8887124.1"/>
    </source>
</evidence>
<dbReference type="EMBL" id="JARBHB010000004">
    <property type="protein sequence ID" value="KAJ8887124.1"/>
    <property type="molecule type" value="Genomic_DNA"/>
</dbReference>
<protein>
    <submittedName>
        <fullName evidence="3">Uncharacterized protein</fullName>
    </submittedName>
</protein>
<dbReference type="PANTHER" id="PTHR46585:SF1">
    <property type="entry name" value="CHROMO DOMAIN-CONTAINING PROTEIN"/>
    <property type="match status" value="1"/>
</dbReference>
<feature type="chain" id="PRO_5047481341" evidence="2">
    <location>
        <begin position="28"/>
        <end position="346"/>
    </location>
</feature>
<dbReference type="Proteomes" id="UP001159363">
    <property type="component" value="Chromosome X"/>
</dbReference>
<feature type="signal peptide" evidence="2">
    <location>
        <begin position="1"/>
        <end position="27"/>
    </location>
</feature>
<evidence type="ECO:0000256" key="2">
    <source>
        <dbReference type="SAM" id="SignalP"/>
    </source>
</evidence>
<evidence type="ECO:0000256" key="1">
    <source>
        <dbReference type="SAM" id="MobiDB-lite"/>
    </source>
</evidence>